<evidence type="ECO:0000259" key="5">
    <source>
        <dbReference type="PROSITE" id="PS50011"/>
    </source>
</evidence>
<sequence length="1334" mass="147642">MEFSSAFTFRQQPQENQESTSAEPIPVPSPGIHCPHFAGFIAVSFANGHNTIGLQPVISNAAPTFQDVSLGGGSFDVRKVKASSFPIGLGTEILKGRKYVAVKHPRTQDDGSVSFADIALELQILRHPPVQKHENIVDLLAVMYHDTGNKEGITVVPALVLEYAEYGSLKSYQEAGYARSLHEKLDIAVDTARGLGGLHEAGIVHGDVKPSNLLVFKHPTKKTVVKISDFGFVMPMQGGQLIGSTEVYRAPEAETAHFNSRYLRQQDIYSFGLTLWTILGDGVAYHSTLPDGDKLESIWKLKKTNLIASLATFNVLHRLRNEKYPLMTLAKLILTCLQCSPEKRFSGMSKIIDHLEITRSLVNSTDGRDTLDASALKAALPTFESIVYRAKIPTTDDERSERMILKGLTTVVFAYLRQELGLQNTPASIDPWQICNMMTHFLPKAHERYYSSFSQDETPFIAALQGISKSRLEKTMSELLPTISQLLPREANPSETSGAQPISAVNACLLILDCVGLLNEPFNTELFSLLVPYLSLLSGQKVTTKSKAEPMQLFKDQDFIPNIQKSSNILQKTPKPVRVALFNSLKSIFETSTNQKERAQAAFNIAGAYMDDIGVAYDLKLAAYYIRQAAQLGSNEARTLYISVFSHVPDQEAPDEEMLRTWLVESAKAGNPVALQKLKESWPSDWRQLKQEVQLDELTRLDADANTAEDLLSMLEALSLNEVEFSYSRDLLLWSIVMDKPDVTATCLDQNHRLTQLVLQNEETPLLLAARLGRRRVLETILQHPSCGIAAQMADERGITPLHWLCSFEDEDHETIAKLLVRKGAELNSPASTISRTQYGISVDGDGILAHTPLHWAITQKRLTAVDVLLKLGADPTFCMEVEEGEGSHLSPLELACGLCYSPVVERLLQEPLVQPEASKLKPMVGGGELLYLPLFHVISGTPRWQRLLTVGVDFELETKKTMKALIENGAPTDAVLQLGGNVKMAAVLATAYHQCAADLMVSGLEFGFANQINATFGRISSGGSALFLAITHGDRDMFKALVDAGADVNAVDADGLNALHRAAKETDDIYFVEKLLEKGLPVDPITPEPFSAFYTATYSGNLAVAQYLFDHGADRDRIPTSMRKSIISDMLLTGTRNALHRVKFLLSLPDRNGSDGFLVNVGHDTFSLFHFTIKYMGEFAEDHEVAGIAIVELLRKYNTKDQLDNTAGPYKMTAIAIAAESGNYFAVRRFLEYGANPNIPDDYGRTALDLVYRRYCYPEWLPALKEADLDDEKAVNKILKAANENTTELMSLLKEHNAETKSWSAPSWIETDGGFRKLDWVLERLRKERGSDG</sequence>
<dbReference type="Gene3D" id="1.10.510.10">
    <property type="entry name" value="Transferase(Phosphotransferase) domain 1"/>
    <property type="match status" value="1"/>
</dbReference>
<dbReference type="InterPro" id="IPR008271">
    <property type="entry name" value="Ser/Thr_kinase_AS"/>
</dbReference>
<name>A0A1L7SIB9_FUSMA</name>
<gene>
    <name evidence="6" type="ORF">FMAN_06394</name>
</gene>
<evidence type="ECO:0000256" key="3">
    <source>
        <dbReference type="PROSITE-ProRule" id="PRU00023"/>
    </source>
</evidence>
<dbReference type="InterPro" id="IPR036770">
    <property type="entry name" value="Ankyrin_rpt-contain_sf"/>
</dbReference>
<keyword evidence="7" id="KW-1185">Reference proteome</keyword>
<dbReference type="InterPro" id="IPR011009">
    <property type="entry name" value="Kinase-like_dom_sf"/>
</dbReference>
<dbReference type="EMBL" id="FCQH01000002">
    <property type="protein sequence ID" value="CVK86281.1"/>
    <property type="molecule type" value="Genomic_DNA"/>
</dbReference>
<feature type="compositionally biased region" description="Polar residues" evidence="4">
    <location>
        <begin position="1"/>
        <end position="22"/>
    </location>
</feature>
<feature type="repeat" description="ANK" evidence="3">
    <location>
        <begin position="1211"/>
        <end position="1243"/>
    </location>
</feature>
<dbReference type="PROSITE" id="PS50297">
    <property type="entry name" value="ANK_REP_REGION"/>
    <property type="match status" value="3"/>
</dbReference>
<dbReference type="Gene3D" id="1.25.40.10">
    <property type="entry name" value="Tetratricopeptide repeat domain"/>
    <property type="match status" value="1"/>
</dbReference>
<dbReference type="GO" id="GO:0004672">
    <property type="term" value="F:protein kinase activity"/>
    <property type="evidence" value="ECO:0007669"/>
    <property type="project" value="InterPro"/>
</dbReference>
<dbReference type="SUPFAM" id="SSF56112">
    <property type="entry name" value="Protein kinase-like (PK-like)"/>
    <property type="match status" value="1"/>
</dbReference>
<dbReference type="PANTHER" id="PTHR24198">
    <property type="entry name" value="ANKYRIN REPEAT AND PROTEIN KINASE DOMAIN-CONTAINING PROTEIN"/>
    <property type="match status" value="1"/>
</dbReference>
<dbReference type="Pfam" id="PF00069">
    <property type="entry name" value="Pkinase"/>
    <property type="match status" value="1"/>
</dbReference>
<dbReference type="GO" id="GO:0005524">
    <property type="term" value="F:ATP binding"/>
    <property type="evidence" value="ECO:0007669"/>
    <property type="project" value="InterPro"/>
</dbReference>
<dbReference type="Proteomes" id="UP000184255">
    <property type="component" value="Unassembled WGS sequence"/>
</dbReference>
<feature type="repeat" description="ANK" evidence="3">
    <location>
        <begin position="1022"/>
        <end position="1054"/>
    </location>
</feature>
<dbReference type="InterPro" id="IPR000719">
    <property type="entry name" value="Prot_kinase_dom"/>
</dbReference>
<dbReference type="PROSITE" id="PS00108">
    <property type="entry name" value="PROTEIN_KINASE_ST"/>
    <property type="match status" value="1"/>
</dbReference>
<reference evidence="7" key="1">
    <citation type="journal article" date="2016" name="Genome Biol. Evol.">
        <title>Comparative 'omics' of the Fusarium fujikuroi species complex highlights differences in genetic potential and metabolite synthesis.</title>
        <authorList>
            <person name="Niehaus E.-M."/>
            <person name="Muensterkoetter M."/>
            <person name="Proctor R.H."/>
            <person name="Brown D.W."/>
            <person name="Sharon A."/>
            <person name="Idan Y."/>
            <person name="Oren-Young L."/>
            <person name="Sieber C.M."/>
            <person name="Novak O."/>
            <person name="Pencik A."/>
            <person name="Tarkowska D."/>
            <person name="Hromadova K."/>
            <person name="Freeman S."/>
            <person name="Maymon M."/>
            <person name="Elazar M."/>
            <person name="Youssef S.A."/>
            <person name="El-Shabrawy E.S.M."/>
            <person name="Shalaby A.B.A."/>
            <person name="Houterman P."/>
            <person name="Brock N.L."/>
            <person name="Burkhardt I."/>
            <person name="Tsavkelova E.A."/>
            <person name="Dickschat J.S."/>
            <person name="Galuszka P."/>
            <person name="Gueldener U."/>
            <person name="Tudzynski B."/>
        </authorList>
    </citation>
    <scope>NUCLEOTIDE SEQUENCE [LARGE SCALE GENOMIC DNA]</scope>
    <source>
        <strain evidence="7">MRC7560</strain>
    </source>
</reference>
<keyword evidence="2 3" id="KW-0040">ANK repeat</keyword>
<evidence type="ECO:0000256" key="2">
    <source>
        <dbReference type="ARBA" id="ARBA00023043"/>
    </source>
</evidence>
<protein>
    <recommendedName>
        <fullName evidence="5">Protein kinase domain-containing protein</fullName>
    </recommendedName>
</protein>
<evidence type="ECO:0000256" key="1">
    <source>
        <dbReference type="ARBA" id="ARBA00022737"/>
    </source>
</evidence>
<dbReference type="Gene3D" id="1.25.40.20">
    <property type="entry name" value="Ankyrin repeat-containing domain"/>
    <property type="match status" value="3"/>
</dbReference>
<accession>A0A1L7SIB9</accession>
<dbReference type="InterPro" id="IPR011990">
    <property type="entry name" value="TPR-like_helical_dom_sf"/>
</dbReference>
<dbReference type="PROSITE" id="PS50088">
    <property type="entry name" value="ANK_REPEAT"/>
    <property type="match status" value="4"/>
</dbReference>
<evidence type="ECO:0000313" key="7">
    <source>
        <dbReference type="Proteomes" id="UP000184255"/>
    </source>
</evidence>
<dbReference type="PROSITE" id="PS50011">
    <property type="entry name" value="PROTEIN_KINASE_DOM"/>
    <property type="match status" value="1"/>
</dbReference>
<feature type="domain" description="Protein kinase" evidence="5">
    <location>
        <begin position="64"/>
        <end position="357"/>
    </location>
</feature>
<dbReference type="PANTHER" id="PTHR24198:SF165">
    <property type="entry name" value="ANKYRIN REPEAT-CONTAINING PROTEIN-RELATED"/>
    <property type="match status" value="1"/>
</dbReference>
<dbReference type="Pfam" id="PF13637">
    <property type="entry name" value="Ank_4"/>
    <property type="match status" value="1"/>
</dbReference>
<proteinExistence type="predicted"/>
<dbReference type="Pfam" id="PF00023">
    <property type="entry name" value="Ank"/>
    <property type="match status" value="1"/>
</dbReference>
<evidence type="ECO:0000313" key="6">
    <source>
        <dbReference type="EMBL" id="CVK86281.1"/>
    </source>
</evidence>
<feature type="repeat" description="ANK" evidence="3">
    <location>
        <begin position="797"/>
        <end position="832"/>
    </location>
</feature>
<comment type="caution">
    <text evidence="6">The sequence shown here is derived from an EMBL/GenBank/DDBJ whole genome shotgun (WGS) entry which is preliminary data.</text>
</comment>
<evidence type="ECO:0000256" key="4">
    <source>
        <dbReference type="SAM" id="MobiDB-lite"/>
    </source>
</evidence>
<dbReference type="SMART" id="SM00248">
    <property type="entry name" value="ANK"/>
    <property type="match status" value="7"/>
</dbReference>
<dbReference type="SUPFAM" id="SSF48403">
    <property type="entry name" value="Ankyrin repeat"/>
    <property type="match status" value="1"/>
</dbReference>
<dbReference type="Pfam" id="PF12796">
    <property type="entry name" value="Ank_2"/>
    <property type="match status" value="2"/>
</dbReference>
<keyword evidence="1" id="KW-0677">Repeat</keyword>
<dbReference type="InterPro" id="IPR006597">
    <property type="entry name" value="Sel1-like"/>
</dbReference>
<dbReference type="GeneID" id="65085658"/>
<feature type="region of interest" description="Disordered" evidence="4">
    <location>
        <begin position="1"/>
        <end position="28"/>
    </location>
</feature>
<dbReference type="SMART" id="SM00220">
    <property type="entry name" value="S_TKc"/>
    <property type="match status" value="1"/>
</dbReference>
<feature type="repeat" description="ANK" evidence="3">
    <location>
        <begin position="849"/>
        <end position="875"/>
    </location>
</feature>
<dbReference type="SMART" id="SM00671">
    <property type="entry name" value="SEL1"/>
    <property type="match status" value="1"/>
</dbReference>
<dbReference type="SUPFAM" id="SSF81901">
    <property type="entry name" value="HCP-like"/>
    <property type="match status" value="1"/>
</dbReference>
<dbReference type="InterPro" id="IPR002110">
    <property type="entry name" value="Ankyrin_rpt"/>
</dbReference>
<dbReference type="VEuPathDB" id="FungiDB:FMAN_06394"/>
<organism evidence="6 7">
    <name type="scientific">Fusarium mangiferae</name>
    <name type="common">Mango malformation disease fungus</name>
    <dbReference type="NCBI Taxonomy" id="192010"/>
    <lineage>
        <taxon>Eukaryota</taxon>
        <taxon>Fungi</taxon>
        <taxon>Dikarya</taxon>
        <taxon>Ascomycota</taxon>
        <taxon>Pezizomycotina</taxon>
        <taxon>Sordariomycetes</taxon>
        <taxon>Hypocreomycetidae</taxon>
        <taxon>Hypocreales</taxon>
        <taxon>Nectriaceae</taxon>
        <taxon>Fusarium</taxon>
        <taxon>Fusarium fujikuroi species complex</taxon>
    </lineage>
</organism>
<dbReference type="RefSeq" id="XP_041677853.1">
    <property type="nucleotide sequence ID" value="XM_041826828.1"/>
</dbReference>